<dbReference type="KEGG" id="atq:GH723_11380"/>
<dbReference type="Pfam" id="PF12728">
    <property type="entry name" value="HTH_17"/>
    <property type="match status" value="1"/>
</dbReference>
<proteinExistence type="predicted"/>
<dbReference type="Proteomes" id="UP000334019">
    <property type="component" value="Chromosome"/>
</dbReference>
<organism evidence="2 3">
    <name type="scientific">Actinomarinicola tropica</name>
    <dbReference type="NCBI Taxonomy" id="2789776"/>
    <lineage>
        <taxon>Bacteria</taxon>
        <taxon>Bacillati</taxon>
        <taxon>Actinomycetota</taxon>
        <taxon>Acidimicrobiia</taxon>
        <taxon>Acidimicrobiales</taxon>
        <taxon>Iamiaceae</taxon>
        <taxon>Actinomarinicola</taxon>
    </lineage>
</organism>
<dbReference type="InterPro" id="IPR010093">
    <property type="entry name" value="SinI_DNA-bd"/>
</dbReference>
<dbReference type="EMBL" id="CP045851">
    <property type="protein sequence ID" value="QGG95647.1"/>
    <property type="molecule type" value="Genomic_DNA"/>
</dbReference>
<dbReference type="InterPro" id="IPR041657">
    <property type="entry name" value="HTH_17"/>
</dbReference>
<sequence length="89" mass="10053">MLRGMTEQIRWLSTKEAAERLGITPRTLYRFIDEGSLPAYRFGRVIRLQEAEVLAFIDSCRIPPGSLEHLYPELVDAGKDASATEDSRA</sequence>
<dbReference type="SUPFAM" id="SSF46955">
    <property type="entry name" value="Putative DNA-binding domain"/>
    <property type="match status" value="1"/>
</dbReference>
<dbReference type="NCBIfam" id="TIGR01764">
    <property type="entry name" value="excise"/>
    <property type="match status" value="1"/>
</dbReference>
<dbReference type="GO" id="GO:0003677">
    <property type="term" value="F:DNA binding"/>
    <property type="evidence" value="ECO:0007669"/>
    <property type="project" value="InterPro"/>
</dbReference>
<protein>
    <submittedName>
        <fullName evidence="2">Helix-turn-helix domain-containing protein</fullName>
    </submittedName>
</protein>
<dbReference type="InterPro" id="IPR009061">
    <property type="entry name" value="DNA-bd_dom_put_sf"/>
</dbReference>
<evidence type="ECO:0000313" key="3">
    <source>
        <dbReference type="Proteomes" id="UP000334019"/>
    </source>
</evidence>
<evidence type="ECO:0000259" key="1">
    <source>
        <dbReference type="Pfam" id="PF12728"/>
    </source>
</evidence>
<feature type="domain" description="Helix-turn-helix" evidence="1">
    <location>
        <begin position="11"/>
        <end position="60"/>
    </location>
</feature>
<dbReference type="Gene3D" id="1.10.1660.10">
    <property type="match status" value="1"/>
</dbReference>
<keyword evidence="3" id="KW-1185">Reference proteome</keyword>
<name>A0A5Q2RNH6_9ACTN</name>
<evidence type="ECO:0000313" key="2">
    <source>
        <dbReference type="EMBL" id="QGG95647.1"/>
    </source>
</evidence>
<accession>A0A5Q2RNH6</accession>
<dbReference type="AlphaFoldDB" id="A0A5Q2RNH6"/>
<reference evidence="2 3" key="1">
    <citation type="submission" date="2019-11" db="EMBL/GenBank/DDBJ databases">
        <authorList>
            <person name="He Y."/>
        </authorList>
    </citation>
    <scope>NUCLEOTIDE SEQUENCE [LARGE SCALE GENOMIC DNA]</scope>
    <source>
        <strain evidence="2 3">SCSIO 58843</strain>
    </source>
</reference>
<gene>
    <name evidence="2" type="ORF">GH723_11380</name>
</gene>